<name>A0A919F321_9ACTN</name>
<dbReference type="Proteomes" id="UP000619355">
    <property type="component" value="Unassembled WGS sequence"/>
</dbReference>
<dbReference type="Gene3D" id="1.10.10.60">
    <property type="entry name" value="Homeodomain-like"/>
    <property type="match status" value="1"/>
</dbReference>
<keyword evidence="1 2" id="KW-0238">DNA-binding</keyword>
<evidence type="ECO:0000313" key="5">
    <source>
        <dbReference type="Proteomes" id="UP000619355"/>
    </source>
</evidence>
<evidence type="ECO:0000256" key="1">
    <source>
        <dbReference type="ARBA" id="ARBA00023125"/>
    </source>
</evidence>
<dbReference type="SUPFAM" id="SSF48498">
    <property type="entry name" value="Tetracyclin repressor-like, C-terminal domain"/>
    <property type="match status" value="1"/>
</dbReference>
<dbReference type="InterPro" id="IPR041678">
    <property type="entry name" value="TetR_C_16"/>
</dbReference>
<evidence type="ECO:0000259" key="3">
    <source>
        <dbReference type="PROSITE" id="PS50977"/>
    </source>
</evidence>
<reference evidence="5" key="1">
    <citation type="journal article" date="2019" name="Int. J. Syst. Evol. Microbiol.">
        <title>The Global Catalogue of Microorganisms (GCM) 10K type strain sequencing project: providing services to taxonomists for standard genome sequencing and annotation.</title>
        <authorList>
            <consortium name="The Broad Institute Genomics Platform"/>
            <consortium name="The Broad Institute Genome Sequencing Center for Infectious Disease"/>
            <person name="Wu L."/>
            <person name="Ma J."/>
        </authorList>
    </citation>
    <scope>NUCLEOTIDE SEQUENCE [LARGE SCALE GENOMIC DNA]</scope>
    <source>
        <strain evidence="5">JCM 4253</strain>
    </source>
</reference>
<dbReference type="AlphaFoldDB" id="A0A919F321"/>
<dbReference type="InterPro" id="IPR009057">
    <property type="entry name" value="Homeodomain-like_sf"/>
</dbReference>
<protein>
    <recommendedName>
        <fullName evidence="3">HTH tetR-type domain-containing protein</fullName>
    </recommendedName>
</protein>
<feature type="domain" description="HTH tetR-type" evidence="3">
    <location>
        <begin position="29"/>
        <end position="89"/>
    </location>
</feature>
<dbReference type="Gene3D" id="1.10.357.10">
    <property type="entry name" value="Tetracycline Repressor, domain 2"/>
    <property type="match status" value="1"/>
</dbReference>
<organism evidence="4 5">
    <name type="scientific">Streptomyces capoamus</name>
    <dbReference type="NCBI Taxonomy" id="68183"/>
    <lineage>
        <taxon>Bacteria</taxon>
        <taxon>Bacillati</taxon>
        <taxon>Actinomycetota</taxon>
        <taxon>Actinomycetes</taxon>
        <taxon>Kitasatosporales</taxon>
        <taxon>Streptomycetaceae</taxon>
        <taxon>Streptomyces</taxon>
    </lineage>
</organism>
<dbReference type="GO" id="GO:0003700">
    <property type="term" value="F:DNA-binding transcription factor activity"/>
    <property type="evidence" value="ECO:0007669"/>
    <property type="project" value="TreeGrafter"/>
</dbReference>
<dbReference type="PANTHER" id="PTHR30055:SF235">
    <property type="entry name" value="TRANSCRIPTIONAL REGULATORY PROTEIN"/>
    <property type="match status" value="1"/>
</dbReference>
<sequence>MRLRRSEQLATISTVTNRASQRGRRPGKPDTRRVILAVARRRFLEDGYHMVTMRSIAHEAGVDLALISYYFGSKVGLFGAALALSVNPAELAAQLLNEGGLDTFPERALRELITAWEAPESGAAFLALFKNAAQDDAVAALVREALQGEIVSQLADVLGGRHARKRAAACVAVLAGLISTRYLIKLEPISSMDPEELIRLFSPQLRLAIGLPSRIPLTPPTHP</sequence>
<dbReference type="PANTHER" id="PTHR30055">
    <property type="entry name" value="HTH-TYPE TRANSCRIPTIONAL REGULATOR RUTR"/>
    <property type="match status" value="1"/>
</dbReference>
<dbReference type="InterPro" id="IPR036271">
    <property type="entry name" value="Tet_transcr_reg_TetR-rel_C_sf"/>
</dbReference>
<evidence type="ECO:0000256" key="2">
    <source>
        <dbReference type="PROSITE-ProRule" id="PRU00335"/>
    </source>
</evidence>
<dbReference type="Pfam" id="PF17920">
    <property type="entry name" value="TetR_C_16"/>
    <property type="match status" value="1"/>
</dbReference>
<accession>A0A919F321</accession>
<evidence type="ECO:0000313" key="4">
    <source>
        <dbReference type="EMBL" id="GHG74886.1"/>
    </source>
</evidence>
<dbReference type="SUPFAM" id="SSF46689">
    <property type="entry name" value="Homeodomain-like"/>
    <property type="match status" value="1"/>
</dbReference>
<dbReference type="GO" id="GO:0000976">
    <property type="term" value="F:transcription cis-regulatory region binding"/>
    <property type="evidence" value="ECO:0007669"/>
    <property type="project" value="TreeGrafter"/>
</dbReference>
<dbReference type="PRINTS" id="PR00455">
    <property type="entry name" value="HTHTETR"/>
</dbReference>
<feature type="DNA-binding region" description="H-T-H motif" evidence="2">
    <location>
        <begin position="52"/>
        <end position="71"/>
    </location>
</feature>
<dbReference type="PROSITE" id="PS50977">
    <property type="entry name" value="HTH_TETR_2"/>
    <property type="match status" value="1"/>
</dbReference>
<proteinExistence type="predicted"/>
<dbReference type="EMBL" id="BNBF01000036">
    <property type="protein sequence ID" value="GHG74886.1"/>
    <property type="molecule type" value="Genomic_DNA"/>
</dbReference>
<dbReference type="InterPro" id="IPR001647">
    <property type="entry name" value="HTH_TetR"/>
</dbReference>
<dbReference type="InterPro" id="IPR050109">
    <property type="entry name" value="HTH-type_TetR-like_transc_reg"/>
</dbReference>
<gene>
    <name evidence="4" type="ORF">GCM10018980_72040</name>
</gene>
<keyword evidence="5" id="KW-1185">Reference proteome</keyword>
<dbReference type="Pfam" id="PF00440">
    <property type="entry name" value="TetR_N"/>
    <property type="match status" value="1"/>
</dbReference>
<comment type="caution">
    <text evidence="4">The sequence shown here is derived from an EMBL/GenBank/DDBJ whole genome shotgun (WGS) entry which is preliminary data.</text>
</comment>